<dbReference type="InterPro" id="IPR050570">
    <property type="entry name" value="Cell_wall_metabolism_enzyme"/>
</dbReference>
<dbReference type="InterPro" id="IPR038765">
    <property type="entry name" value="Papain-like_cys_pep_sf"/>
</dbReference>
<comment type="similarity">
    <text evidence="1">Belongs to the peptidase C40 family.</text>
</comment>
<dbReference type="EMBL" id="VFMO01000001">
    <property type="protein sequence ID" value="TQJ14693.1"/>
    <property type="molecule type" value="Genomic_DNA"/>
</dbReference>
<dbReference type="GO" id="GO:0008234">
    <property type="term" value="F:cysteine-type peptidase activity"/>
    <property type="evidence" value="ECO:0007669"/>
    <property type="project" value="UniProtKB-KW"/>
</dbReference>
<dbReference type="GO" id="GO:0006508">
    <property type="term" value="P:proteolysis"/>
    <property type="evidence" value="ECO:0007669"/>
    <property type="project" value="UniProtKB-KW"/>
</dbReference>
<dbReference type="InterPro" id="IPR011055">
    <property type="entry name" value="Dup_hybrid_motif"/>
</dbReference>
<evidence type="ECO:0000256" key="6">
    <source>
        <dbReference type="SAM" id="Phobius"/>
    </source>
</evidence>
<evidence type="ECO:0000256" key="2">
    <source>
        <dbReference type="ARBA" id="ARBA00022670"/>
    </source>
</evidence>
<evidence type="ECO:0000256" key="3">
    <source>
        <dbReference type="ARBA" id="ARBA00022801"/>
    </source>
</evidence>
<feature type="compositionally biased region" description="Polar residues" evidence="5">
    <location>
        <begin position="1"/>
        <end position="21"/>
    </location>
</feature>
<evidence type="ECO:0000313" key="9">
    <source>
        <dbReference type="Proteomes" id="UP000320806"/>
    </source>
</evidence>
<evidence type="ECO:0000259" key="7">
    <source>
        <dbReference type="PROSITE" id="PS51935"/>
    </source>
</evidence>
<dbReference type="Gene3D" id="2.70.70.10">
    <property type="entry name" value="Glucose Permease (Domain IIA)"/>
    <property type="match status" value="1"/>
</dbReference>
<reference evidence="8 9" key="1">
    <citation type="submission" date="2019-06" db="EMBL/GenBank/DDBJ databases">
        <title>Sequencing the genomes of 1000 actinobacteria strains.</title>
        <authorList>
            <person name="Klenk H.-P."/>
        </authorList>
    </citation>
    <scope>NUCLEOTIDE SEQUENCE [LARGE SCALE GENOMIC DNA]</scope>
    <source>
        <strain evidence="8 9">DSM 19828</strain>
    </source>
</reference>
<dbReference type="InterPro" id="IPR016047">
    <property type="entry name" value="M23ase_b-sheet_dom"/>
</dbReference>
<keyword evidence="6" id="KW-1133">Transmembrane helix</keyword>
<feature type="region of interest" description="Disordered" evidence="5">
    <location>
        <begin position="203"/>
        <end position="240"/>
    </location>
</feature>
<evidence type="ECO:0000313" key="8">
    <source>
        <dbReference type="EMBL" id="TQJ14693.1"/>
    </source>
</evidence>
<accession>A0A542EH82</accession>
<keyword evidence="9" id="KW-1185">Reference proteome</keyword>
<keyword evidence="4" id="KW-0788">Thiol protease</keyword>
<sequence>MVTNNSGASGQSSDKPGQQPSHDPAKKALDKLNGGGATDPGAALKAKVEQKLAGKNGLTAGAAKTASAAAAGAAGGTKMSKAVGGGVQGAALEGARTVFTKGNRKTLLLLFLPFLAPAMAFGMVMVLAMILGAGVTQGSGANAIRDSITTAKKDGLTQEEYASFVDAQSRTGVPWQILAALYKQQTSAQTGGATQCDPNVQLATASSTSTPGSPSSSPPPTGETNDASNPKYVHPSTKSPVIITSGWGPRNLTNMPWASKYHQGIDVGIPVGTPMVAVGEGTVVYTGAPGGTAGNVVVLRLPDGSEVRYLHLSEILVSKGQKVSVKTIVAKSGTAPGGAHLHFETSVGIPMDSPVDWMYRTHRSMDPILWLRAHGVDPYTGTSGGLITTTPNDCIPTAAQATTIASPSASPSSNPSGTASPSPTTDEHGTDHDEGDTYISAWRIPEAKLTAAQKAEFAKNENAATLYVARTLRDTMKSDPKLSSRMAMSTGLRREQGTGKRYISTESTEAREVATSWATGMNRLELGGLTEGSASEVYETALAWYLGKSASPGGGSSGMVCAPPAGQTFTVRSATRPSDAVVMDQKRMGYAATIYGIAKSAGVTPNGILSTFMTALQESRLSMHANSKVPPSMSLPHDKVGTDGTSVGLFQQQVGTDGSGTYGWGNYQQAMDVSKSTLSFLGKLPGQTAQGMTVRVPDYETRPPGVVAQTVQQSAHADLYDQWEQAAKTIIASMSGAVCTAGSGDSSAIDVGNYKIPAGGCSSCVAEALKVVGTPYSYGGGDINGPTRGIFADGIDSRNVVGFDCARLMRYSWYKGAGMQLPYTASPQMQLVRDRGTGLTMNYKSLKPGALLFFRPRGPEYVGHVGMYMGNDLMVHAPNPSTTVKVVDLTQYIAYNKNFVGGGMPPGFTAQAAA</sequence>
<feature type="region of interest" description="Disordered" evidence="5">
    <location>
        <begin position="402"/>
        <end position="435"/>
    </location>
</feature>
<feature type="compositionally biased region" description="Low complexity" evidence="5">
    <location>
        <begin position="203"/>
        <end position="215"/>
    </location>
</feature>
<dbReference type="GO" id="GO:0004222">
    <property type="term" value="F:metalloendopeptidase activity"/>
    <property type="evidence" value="ECO:0007669"/>
    <property type="project" value="TreeGrafter"/>
</dbReference>
<feature type="domain" description="NlpC/P60" evidence="7">
    <location>
        <begin position="758"/>
        <end position="907"/>
    </location>
</feature>
<dbReference type="Pfam" id="PF01551">
    <property type="entry name" value="Peptidase_M23"/>
    <property type="match status" value="1"/>
</dbReference>
<gene>
    <name evidence="8" type="ORF">FB459_2193</name>
</gene>
<dbReference type="PANTHER" id="PTHR21666:SF270">
    <property type="entry name" value="MUREIN HYDROLASE ACTIVATOR ENVC"/>
    <property type="match status" value="1"/>
</dbReference>
<organism evidence="8 9">
    <name type="scientific">Yimella lutea</name>
    <dbReference type="NCBI Taxonomy" id="587872"/>
    <lineage>
        <taxon>Bacteria</taxon>
        <taxon>Bacillati</taxon>
        <taxon>Actinomycetota</taxon>
        <taxon>Actinomycetes</taxon>
        <taxon>Micrococcales</taxon>
        <taxon>Dermacoccaceae</taxon>
        <taxon>Yimella</taxon>
    </lineage>
</organism>
<dbReference type="Gene3D" id="3.90.1720.10">
    <property type="entry name" value="endopeptidase domain like (from Nostoc punctiforme)"/>
    <property type="match status" value="1"/>
</dbReference>
<keyword evidence="6" id="KW-0812">Transmembrane</keyword>
<dbReference type="SUPFAM" id="SSF54001">
    <property type="entry name" value="Cysteine proteinases"/>
    <property type="match status" value="1"/>
</dbReference>
<keyword evidence="6" id="KW-0472">Membrane</keyword>
<dbReference type="CDD" id="cd12797">
    <property type="entry name" value="M23_peptidase"/>
    <property type="match status" value="1"/>
</dbReference>
<feature type="compositionally biased region" description="Low complexity" evidence="5">
    <location>
        <begin position="402"/>
        <end position="424"/>
    </location>
</feature>
<evidence type="ECO:0000256" key="1">
    <source>
        <dbReference type="ARBA" id="ARBA00007074"/>
    </source>
</evidence>
<keyword evidence="3" id="KW-0378">Hydrolase</keyword>
<protein>
    <submittedName>
        <fullName evidence="8">NlpC/P60 family protein</fullName>
    </submittedName>
</protein>
<dbReference type="Proteomes" id="UP000320806">
    <property type="component" value="Unassembled WGS sequence"/>
</dbReference>
<name>A0A542EH82_9MICO</name>
<dbReference type="AlphaFoldDB" id="A0A542EH82"/>
<comment type="caution">
    <text evidence="8">The sequence shown here is derived from an EMBL/GenBank/DDBJ whole genome shotgun (WGS) entry which is preliminary data.</text>
</comment>
<dbReference type="PANTHER" id="PTHR21666">
    <property type="entry name" value="PEPTIDASE-RELATED"/>
    <property type="match status" value="1"/>
</dbReference>
<evidence type="ECO:0000256" key="4">
    <source>
        <dbReference type="ARBA" id="ARBA00022807"/>
    </source>
</evidence>
<keyword evidence="2" id="KW-0645">Protease</keyword>
<feature type="region of interest" description="Disordered" evidence="5">
    <location>
        <begin position="1"/>
        <end position="41"/>
    </location>
</feature>
<proteinExistence type="inferred from homology"/>
<dbReference type="SUPFAM" id="SSF51261">
    <property type="entry name" value="Duplicated hybrid motif"/>
    <property type="match status" value="1"/>
</dbReference>
<feature type="transmembrane region" description="Helical" evidence="6">
    <location>
        <begin position="106"/>
        <end position="131"/>
    </location>
</feature>
<evidence type="ECO:0000256" key="5">
    <source>
        <dbReference type="SAM" id="MobiDB-lite"/>
    </source>
</evidence>
<dbReference type="InterPro" id="IPR000064">
    <property type="entry name" value="NLP_P60_dom"/>
</dbReference>
<dbReference type="Pfam" id="PF00877">
    <property type="entry name" value="NLPC_P60"/>
    <property type="match status" value="1"/>
</dbReference>
<dbReference type="PROSITE" id="PS51935">
    <property type="entry name" value="NLPC_P60"/>
    <property type="match status" value="1"/>
</dbReference>